<dbReference type="CDD" id="cd02857">
    <property type="entry name" value="E_set_CDase_PDE_N"/>
    <property type="match status" value="1"/>
</dbReference>
<dbReference type="EMBL" id="LDOU01000013">
    <property type="protein sequence ID" value="KLV08787.1"/>
    <property type="molecule type" value="Genomic_DNA"/>
</dbReference>
<feature type="site" description="Transition state stabilizer" evidence="4">
    <location>
        <position position="460"/>
    </location>
</feature>
<dbReference type="PIRSF" id="PIRSF036918">
    <property type="entry name" value="Maltodextrin_glucosidase"/>
    <property type="match status" value="1"/>
</dbReference>
<dbReference type="RefSeq" id="WP_047885717.1">
    <property type="nucleotide sequence ID" value="NZ_CP071325.1"/>
</dbReference>
<evidence type="ECO:0000313" key="6">
    <source>
        <dbReference type="EMBL" id="KLV08787.1"/>
    </source>
</evidence>
<dbReference type="InterPro" id="IPR032091">
    <property type="entry name" value="Malt_amylase-like_C"/>
</dbReference>
<dbReference type="Proteomes" id="UP000035909">
    <property type="component" value="Unassembled WGS sequence"/>
</dbReference>
<organism evidence="6 7">
    <name type="scientific">Photobacterium ganghwense</name>
    <dbReference type="NCBI Taxonomy" id="320778"/>
    <lineage>
        <taxon>Bacteria</taxon>
        <taxon>Pseudomonadati</taxon>
        <taxon>Pseudomonadota</taxon>
        <taxon>Gammaproteobacteria</taxon>
        <taxon>Vibrionales</taxon>
        <taxon>Vibrionaceae</taxon>
        <taxon>Photobacterium</taxon>
    </lineage>
</organism>
<name>A0A0J1K309_9GAMM</name>
<accession>A0A0J1K309</accession>
<dbReference type="NCBIfam" id="NF008051">
    <property type="entry name" value="PRK10785.1"/>
    <property type="match status" value="1"/>
</dbReference>
<dbReference type="InterPro" id="IPR017853">
    <property type="entry name" value="GH"/>
</dbReference>
<dbReference type="OrthoDB" id="9805159at2"/>
<dbReference type="Pfam" id="PF00128">
    <property type="entry name" value="Alpha-amylase"/>
    <property type="match status" value="1"/>
</dbReference>
<evidence type="ECO:0000259" key="5">
    <source>
        <dbReference type="SMART" id="SM00642"/>
    </source>
</evidence>
<feature type="domain" description="Glycosyl hydrolase family 13 catalytic" evidence="5">
    <location>
        <begin position="127"/>
        <end position="537"/>
    </location>
</feature>
<dbReference type="InterPro" id="IPR014756">
    <property type="entry name" value="Ig_E-set"/>
</dbReference>
<dbReference type="SUPFAM" id="SSF51011">
    <property type="entry name" value="Glycosyl hydrolase domain"/>
    <property type="match status" value="1"/>
</dbReference>
<reference evidence="6 7" key="1">
    <citation type="submission" date="2015-05" db="EMBL/GenBank/DDBJ databases">
        <title>Photobacterium galathea sp. nov.</title>
        <authorList>
            <person name="Machado H."/>
            <person name="Gram L."/>
        </authorList>
    </citation>
    <scope>NUCLEOTIDE SEQUENCE [LARGE SCALE GENOMIC DNA]</scope>
    <source>
        <strain evidence="6 7">DSM 22954</strain>
    </source>
</reference>
<dbReference type="InterPro" id="IPR006047">
    <property type="entry name" value="GH13_cat_dom"/>
</dbReference>
<dbReference type="GO" id="GO:0005737">
    <property type="term" value="C:cytoplasm"/>
    <property type="evidence" value="ECO:0007669"/>
    <property type="project" value="InterPro"/>
</dbReference>
<dbReference type="PATRIC" id="fig|320778.3.peg.2767"/>
<keyword evidence="1" id="KW-0378">Hydrolase</keyword>
<gene>
    <name evidence="6" type="ORF">ABT57_12680</name>
</gene>
<dbReference type="SMART" id="SM00642">
    <property type="entry name" value="Aamy"/>
    <property type="match status" value="1"/>
</dbReference>
<dbReference type="InterPro" id="IPR013780">
    <property type="entry name" value="Glyco_hydro_b"/>
</dbReference>
<dbReference type="InterPro" id="IPR004185">
    <property type="entry name" value="Glyco_hydro_13_lg-like_dom"/>
</dbReference>
<evidence type="ECO:0000313" key="7">
    <source>
        <dbReference type="Proteomes" id="UP000035909"/>
    </source>
</evidence>
<proteinExistence type="predicted"/>
<feature type="active site" description="Nucleophile" evidence="3">
    <location>
        <position position="348"/>
    </location>
</feature>
<dbReference type="Pfam" id="PF16657">
    <property type="entry name" value="Malt_amylase_C"/>
    <property type="match status" value="1"/>
</dbReference>
<dbReference type="GO" id="GO:0005975">
    <property type="term" value="P:carbohydrate metabolic process"/>
    <property type="evidence" value="ECO:0007669"/>
    <property type="project" value="InterPro"/>
</dbReference>
<dbReference type="SUPFAM" id="SSF81296">
    <property type="entry name" value="E set domains"/>
    <property type="match status" value="1"/>
</dbReference>
<dbReference type="PANTHER" id="PTHR10357">
    <property type="entry name" value="ALPHA-AMYLASE FAMILY MEMBER"/>
    <property type="match status" value="1"/>
</dbReference>
<dbReference type="SUPFAM" id="SSF51445">
    <property type="entry name" value="(Trans)glycosidases"/>
    <property type="match status" value="1"/>
</dbReference>
<dbReference type="CDD" id="cd11338">
    <property type="entry name" value="AmyAc_CMD"/>
    <property type="match status" value="1"/>
</dbReference>
<protein>
    <submittedName>
        <fullName evidence="6">Maltodextrin glucosidase</fullName>
    </submittedName>
</protein>
<evidence type="ECO:0000256" key="2">
    <source>
        <dbReference type="ARBA" id="ARBA00023295"/>
    </source>
</evidence>
<dbReference type="STRING" id="320778.ABT57_12680"/>
<keyword evidence="7" id="KW-1185">Reference proteome</keyword>
<dbReference type="GO" id="GO:0004558">
    <property type="term" value="F:alpha-1,4-glucosidase activity"/>
    <property type="evidence" value="ECO:0007669"/>
    <property type="project" value="InterPro"/>
</dbReference>
<dbReference type="InterPro" id="IPR017069">
    <property type="entry name" value="MalZ"/>
</dbReference>
<dbReference type="Gene3D" id="2.60.40.1180">
    <property type="entry name" value="Golgi alpha-mannosidase II"/>
    <property type="match status" value="1"/>
</dbReference>
<evidence type="ECO:0000256" key="1">
    <source>
        <dbReference type="ARBA" id="ARBA00022801"/>
    </source>
</evidence>
<evidence type="ECO:0000256" key="4">
    <source>
        <dbReference type="PIRSR" id="PIRSR036918-51"/>
    </source>
</evidence>
<feature type="active site" description="Proton donor" evidence="3">
    <location>
        <position position="385"/>
    </location>
</feature>
<dbReference type="PANTHER" id="PTHR10357:SF210">
    <property type="entry name" value="MALTODEXTRIN GLUCOSIDASE"/>
    <property type="match status" value="1"/>
</dbReference>
<dbReference type="AlphaFoldDB" id="A0A0J1K309"/>
<evidence type="ECO:0000256" key="3">
    <source>
        <dbReference type="PIRSR" id="PIRSR036918-50"/>
    </source>
</evidence>
<keyword evidence="2" id="KW-0326">Glycosidase</keyword>
<sequence>MNTPFLFHGQDPSWIEVTEQTLNLTLVSDADTPITAIFIRCEPDNEERLVDMERGQQMGKRQFWHGQIPLNQDKTMTHYCFKVMQNSRQWWLHAQGISPRMPSRHQHFKYNRQDHPPGWVKQQVFYQIFPDRFCNGDPTISVQDQEYCLRGDQLPVIAKQWGDAVSGHDNNEECDNRNGASEFYGGDLQGIHSKLDYLAQLGVTTLYLNPIFSAPSNHKYDTTDYLRIDPHLGTNTQFAELVADIHRRDMKIILDAVFNHTSVDHPWFDKYGRQTSTPGAYNHPGSPYRDYYQFDGATNQYIGWNGIDTLPKLNFSNPEVQNYLYAGDNAVIKTWLRPPYNIDGWRFDVIHMLGEGAGAKNNAHYVKAFREAAKSVNPDCLILGEHFFEATQWLQGDQEDAAMNYFGFAHPVRAFFAHKDIAYHNCQIDAEELIAWLDEARAQIPWQNQLAQLNQLDSHDTMRFFTLLDGDEATMQLALLMLFAYVGTPCLYYGTEVGMEGGMDPDNRRCFPWDSITQPTEKISNTFQYVRQLIELRKTRPSLQAGSLQWLHGQNNALAFSRSTEQETTLCLINNSDHAATFTLPLWQVGIEEGTLTDLLTGDEWSCKHGELSLTLAGKEGVLLSH</sequence>
<dbReference type="Gene3D" id="3.20.20.80">
    <property type="entry name" value="Glycosidases"/>
    <property type="match status" value="1"/>
</dbReference>
<comment type="caution">
    <text evidence="6">The sequence shown here is derived from an EMBL/GenBank/DDBJ whole genome shotgun (WGS) entry which is preliminary data.</text>
</comment>